<organism evidence="2 3">
    <name type="scientific">bacterium (Candidatus Ratteibacteria) CG15_BIG_FIL_POST_REV_8_21_14_020_41_12</name>
    <dbReference type="NCBI Taxonomy" id="2014291"/>
    <lineage>
        <taxon>Bacteria</taxon>
        <taxon>Candidatus Ratteibacteria</taxon>
    </lineage>
</organism>
<feature type="non-terminal residue" evidence="2">
    <location>
        <position position="118"/>
    </location>
</feature>
<proteinExistence type="predicted"/>
<dbReference type="Proteomes" id="UP000230025">
    <property type="component" value="Unassembled WGS sequence"/>
</dbReference>
<comment type="caution">
    <text evidence="2">The sequence shown here is derived from an EMBL/GenBank/DDBJ whole genome shotgun (WGS) entry which is preliminary data.</text>
</comment>
<gene>
    <name evidence="2" type="ORF">COW28_07265</name>
</gene>
<dbReference type="AlphaFoldDB" id="A0A2M7GVU6"/>
<accession>A0A2M7GVU6</accession>
<keyword evidence="1" id="KW-0175">Coiled coil</keyword>
<evidence type="ECO:0000256" key="1">
    <source>
        <dbReference type="SAM" id="Coils"/>
    </source>
</evidence>
<feature type="non-terminal residue" evidence="2">
    <location>
        <position position="1"/>
    </location>
</feature>
<reference evidence="3" key="1">
    <citation type="submission" date="2017-09" db="EMBL/GenBank/DDBJ databases">
        <title>Depth-based differentiation of microbial function through sediment-hosted aquifers and enrichment of novel symbionts in the deep terrestrial subsurface.</title>
        <authorList>
            <person name="Probst A.J."/>
            <person name="Ladd B."/>
            <person name="Jarett J.K."/>
            <person name="Geller-Mcgrath D.E."/>
            <person name="Sieber C.M.K."/>
            <person name="Emerson J.B."/>
            <person name="Anantharaman K."/>
            <person name="Thomas B.C."/>
            <person name="Malmstrom R."/>
            <person name="Stieglmeier M."/>
            <person name="Klingl A."/>
            <person name="Woyke T."/>
            <person name="Ryan C.M."/>
            <person name="Banfield J.F."/>
        </authorList>
    </citation>
    <scope>NUCLEOTIDE SEQUENCE [LARGE SCALE GENOMIC DNA]</scope>
</reference>
<name>A0A2M7GVU6_9BACT</name>
<sequence length="118" mass="13234">SLSDLSTKLKKAIEWNASIEHDQVANENLKATAKQDIGRLEMITSQMEALLKEKKVLEKSIRVKRESYTTIRNRLAQKTLISTEEIESEIANAESVNQKVRANAGKAEILSHLSRADS</sequence>
<evidence type="ECO:0000313" key="3">
    <source>
        <dbReference type="Proteomes" id="UP000230025"/>
    </source>
</evidence>
<feature type="coiled-coil region" evidence="1">
    <location>
        <begin position="40"/>
        <end position="103"/>
    </location>
</feature>
<evidence type="ECO:0000313" key="2">
    <source>
        <dbReference type="EMBL" id="PIW31445.1"/>
    </source>
</evidence>
<protein>
    <submittedName>
        <fullName evidence="2">Uncharacterized protein</fullName>
    </submittedName>
</protein>
<dbReference type="EMBL" id="PFFY01000341">
    <property type="protein sequence ID" value="PIW31445.1"/>
    <property type="molecule type" value="Genomic_DNA"/>
</dbReference>